<dbReference type="EMBL" id="AP015041">
    <property type="protein sequence ID" value="BAT95512.1"/>
    <property type="molecule type" value="Genomic_DNA"/>
</dbReference>
<evidence type="ECO:0000313" key="2">
    <source>
        <dbReference type="Proteomes" id="UP000291084"/>
    </source>
</evidence>
<proteinExistence type="predicted"/>
<gene>
    <name evidence="1" type="primary">Vigan.08G225800</name>
    <name evidence="1" type="ORF">VIGAN_08225800</name>
</gene>
<sequence length="288" mass="32832">MDRVLQNIVRNHRDKTLGAFGEEHREDLVDVLLRLQKNGDLEHPLSDTVVKATLLRTNARPPENERSSTRERTLVDLLLLDDRSFHTGRLFVRWSTSVRSLMDEHSFADGRAFVRWWTSVQPIPASSKWAFYSSLPPAIGPLSDHLISTITHEMSIPRREGGVLEVPHLFHFIFFHTFPNTLSFFLLLLSSFAQISLLAPEVAASSSFAWFTHRKKSASFGLLMALQSKTEPGSLQSSISTTSQKHYSKMNISELVSLLRVVYQVEDFDKIEEELKSEGRDWATPRKA</sequence>
<dbReference type="Proteomes" id="UP000291084">
    <property type="component" value="Chromosome 8"/>
</dbReference>
<protein>
    <submittedName>
        <fullName evidence="1">Uncharacterized protein</fullName>
    </submittedName>
</protein>
<evidence type="ECO:0000313" key="1">
    <source>
        <dbReference type="EMBL" id="BAT95512.1"/>
    </source>
</evidence>
<accession>A0A0S3SRR9</accession>
<dbReference type="AlphaFoldDB" id="A0A0S3SRR9"/>
<keyword evidence="2" id="KW-1185">Reference proteome</keyword>
<organism evidence="1 2">
    <name type="scientific">Vigna angularis var. angularis</name>
    <dbReference type="NCBI Taxonomy" id="157739"/>
    <lineage>
        <taxon>Eukaryota</taxon>
        <taxon>Viridiplantae</taxon>
        <taxon>Streptophyta</taxon>
        <taxon>Embryophyta</taxon>
        <taxon>Tracheophyta</taxon>
        <taxon>Spermatophyta</taxon>
        <taxon>Magnoliopsida</taxon>
        <taxon>eudicotyledons</taxon>
        <taxon>Gunneridae</taxon>
        <taxon>Pentapetalae</taxon>
        <taxon>rosids</taxon>
        <taxon>fabids</taxon>
        <taxon>Fabales</taxon>
        <taxon>Fabaceae</taxon>
        <taxon>Papilionoideae</taxon>
        <taxon>50 kb inversion clade</taxon>
        <taxon>NPAAA clade</taxon>
        <taxon>indigoferoid/millettioid clade</taxon>
        <taxon>Phaseoleae</taxon>
        <taxon>Vigna</taxon>
    </lineage>
</organism>
<name>A0A0S3SRR9_PHAAN</name>
<reference evidence="1 2" key="1">
    <citation type="journal article" date="2015" name="Sci. Rep.">
        <title>The power of single molecule real-time sequencing technology in the de novo assembly of a eukaryotic genome.</title>
        <authorList>
            <person name="Sakai H."/>
            <person name="Naito K."/>
            <person name="Ogiso-Tanaka E."/>
            <person name="Takahashi Y."/>
            <person name="Iseki K."/>
            <person name="Muto C."/>
            <person name="Satou K."/>
            <person name="Teruya K."/>
            <person name="Shiroma A."/>
            <person name="Shimoji M."/>
            <person name="Hirano T."/>
            <person name="Itoh T."/>
            <person name="Kaga A."/>
            <person name="Tomooka N."/>
        </authorList>
    </citation>
    <scope>NUCLEOTIDE SEQUENCE [LARGE SCALE GENOMIC DNA]</scope>
    <source>
        <strain evidence="2">cv. Shumari</strain>
    </source>
</reference>